<dbReference type="SUPFAM" id="SSF52540">
    <property type="entry name" value="P-loop containing nucleoside triphosphate hydrolases"/>
    <property type="match status" value="1"/>
</dbReference>
<evidence type="ECO:0000256" key="1">
    <source>
        <dbReference type="ARBA" id="ARBA00022448"/>
    </source>
</evidence>
<evidence type="ECO:0000313" key="3">
    <source>
        <dbReference type="Proteomes" id="UP000613740"/>
    </source>
</evidence>
<dbReference type="Gene3D" id="3.40.50.300">
    <property type="entry name" value="P-loop containing nucleotide triphosphate hydrolases"/>
    <property type="match status" value="1"/>
</dbReference>
<name>A0A835WVH1_9CHLO</name>
<dbReference type="OrthoDB" id="66620at2759"/>
<dbReference type="EMBL" id="JAEHOD010000002">
    <property type="protein sequence ID" value="KAG2454172.1"/>
    <property type="molecule type" value="Genomic_DNA"/>
</dbReference>
<sequence length="179" mass="18993">MVVGAAQVLMLDEITNGLDAASALTICKALRSTCEQTNATIVATLLQPLPEVVACFHDVILVSQGVVAYHGPTERLAPFLGSLGLAANAEAGQTMADFAQEVLSSPEDQAKYRLPQPPPPALQLAWQGLKWISPRRMRQLGDLTDTFIQLPGKETTSVTNYIQGAYSCERVDGPSAAGG</sequence>
<dbReference type="PANTHER" id="PTHR19241">
    <property type="entry name" value="ATP-BINDING CASSETTE TRANSPORTER"/>
    <property type="match status" value="1"/>
</dbReference>
<proteinExistence type="predicted"/>
<keyword evidence="3" id="KW-1185">Reference proteome</keyword>
<protein>
    <recommendedName>
        <fullName evidence="4">ABC transporter family G domain-containing protein</fullName>
    </recommendedName>
</protein>
<gene>
    <name evidence="2" type="ORF">HYH02_001207</name>
</gene>
<comment type="caution">
    <text evidence="2">The sequence shown here is derived from an EMBL/GenBank/DDBJ whole genome shotgun (WGS) entry which is preliminary data.</text>
</comment>
<reference evidence="2" key="1">
    <citation type="journal article" date="2020" name="bioRxiv">
        <title>Comparative genomics of Chlamydomonas.</title>
        <authorList>
            <person name="Craig R.J."/>
            <person name="Hasan A.R."/>
            <person name="Ness R.W."/>
            <person name="Keightley P.D."/>
        </authorList>
    </citation>
    <scope>NUCLEOTIDE SEQUENCE</scope>
    <source>
        <strain evidence="2">CCAP 11/173</strain>
    </source>
</reference>
<dbReference type="Proteomes" id="UP000613740">
    <property type="component" value="Unassembled WGS sequence"/>
</dbReference>
<dbReference type="AlphaFoldDB" id="A0A835WVH1"/>
<dbReference type="InterPro" id="IPR027417">
    <property type="entry name" value="P-loop_NTPase"/>
</dbReference>
<accession>A0A835WVH1</accession>
<organism evidence="2 3">
    <name type="scientific">Chlamydomonas schloesseri</name>
    <dbReference type="NCBI Taxonomy" id="2026947"/>
    <lineage>
        <taxon>Eukaryota</taxon>
        <taxon>Viridiplantae</taxon>
        <taxon>Chlorophyta</taxon>
        <taxon>core chlorophytes</taxon>
        <taxon>Chlorophyceae</taxon>
        <taxon>CS clade</taxon>
        <taxon>Chlamydomonadales</taxon>
        <taxon>Chlamydomonadaceae</taxon>
        <taxon>Chlamydomonas</taxon>
    </lineage>
</organism>
<keyword evidence="1" id="KW-0813">Transport</keyword>
<evidence type="ECO:0000313" key="2">
    <source>
        <dbReference type="EMBL" id="KAG2454172.1"/>
    </source>
</evidence>
<evidence type="ECO:0008006" key="4">
    <source>
        <dbReference type="Google" id="ProtNLM"/>
    </source>
</evidence>